<dbReference type="GO" id="GO:0005886">
    <property type="term" value="C:plasma membrane"/>
    <property type="evidence" value="ECO:0007669"/>
    <property type="project" value="UniProtKB-SubCell"/>
</dbReference>
<comment type="subunit">
    <text evidence="13">F-type ATPases have 2 components, F(1) - the catalytic core - and F(0) - the membrane proton channel. F(1) has five subunits: alpha(3), beta(3), gamma(1), delta(1), epsilon(1). F(0) has three main subunits: a(1), b(2) and c(10-14). The alpha and beta chains form an alternating ring which encloses part of the gamma chain. F(1) is attached to F(0) by a central stalk formed by the gamma and epsilon chains, while a peripheral stalk is formed by the delta and b chains.</text>
</comment>
<dbReference type="InterPro" id="IPR002146">
    <property type="entry name" value="ATP_synth_b/b'su_bac/chlpt"/>
</dbReference>
<accession>A0A643FN77</accession>
<keyword evidence="5 13" id="KW-0375">Hydrogen ion transport</keyword>
<dbReference type="RefSeq" id="WP_150990109.1">
    <property type="nucleotide sequence ID" value="NZ_CP062803.1"/>
</dbReference>
<proteinExistence type="inferred from homology"/>
<keyword evidence="6 13" id="KW-1133">Transmembrane helix</keyword>
<evidence type="ECO:0000256" key="6">
    <source>
        <dbReference type="ARBA" id="ARBA00022989"/>
    </source>
</evidence>
<keyword evidence="4 13" id="KW-0812">Transmembrane</keyword>
<dbReference type="HAMAP" id="MF_01398">
    <property type="entry name" value="ATP_synth_b_bprime"/>
    <property type="match status" value="1"/>
</dbReference>
<feature type="compositionally biased region" description="Pro residues" evidence="14">
    <location>
        <begin position="263"/>
        <end position="275"/>
    </location>
</feature>
<dbReference type="AlphaFoldDB" id="A0A643FN77"/>
<gene>
    <name evidence="13" type="primary">atpF</name>
    <name evidence="15" type="ORF">F7R26_008865</name>
</gene>
<evidence type="ECO:0000256" key="14">
    <source>
        <dbReference type="SAM" id="MobiDB-lite"/>
    </source>
</evidence>
<evidence type="ECO:0000256" key="8">
    <source>
        <dbReference type="ARBA" id="ARBA00023136"/>
    </source>
</evidence>
<feature type="region of interest" description="Disordered" evidence="14">
    <location>
        <begin position="252"/>
        <end position="281"/>
    </location>
</feature>
<dbReference type="GO" id="GO:0045259">
    <property type="term" value="C:proton-transporting ATP synthase complex"/>
    <property type="evidence" value="ECO:0007669"/>
    <property type="project" value="UniProtKB-KW"/>
</dbReference>
<comment type="similarity">
    <text evidence="1 13">Belongs to the ATPase B chain family.</text>
</comment>
<dbReference type="InterPro" id="IPR017707">
    <property type="entry name" value="Alt_ATP_synth_F0_bsu"/>
</dbReference>
<evidence type="ECO:0000256" key="11">
    <source>
        <dbReference type="ARBA" id="ARBA00025614"/>
    </source>
</evidence>
<evidence type="ECO:0000256" key="5">
    <source>
        <dbReference type="ARBA" id="ARBA00022781"/>
    </source>
</evidence>
<evidence type="ECO:0000256" key="13">
    <source>
        <dbReference type="HAMAP-Rule" id="MF_01398"/>
    </source>
</evidence>
<dbReference type="PANTHER" id="PTHR33445">
    <property type="entry name" value="ATP SYNTHASE SUBUNIT B', CHLOROPLASTIC"/>
    <property type="match status" value="1"/>
</dbReference>
<dbReference type="GO" id="GO:0046933">
    <property type="term" value="F:proton-transporting ATP synthase activity, rotational mechanism"/>
    <property type="evidence" value="ECO:0007669"/>
    <property type="project" value="UniProtKB-UniRule"/>
</dbReference>
<reference evidence="15 16" key="1">
    <citation type="submission" date="2020-10" db="EMBL/GenBank/DDBJ databases">
        <title>Complete genome sequence of Cupriavidus basilensis CCUG 49340T.</title>
        <authorList>
            <person name="Salva-Serra F."/>
            <person name="Donoso R.A."/>
            <person name="Cho K.H."/>
            <person name="Yoo J.A."/>
            <person name="Lee K."/>
            <person name="Yoon S.-H."/>
            <person name="Perez-Pantoja D."/>
            <person name="Moore E.R.B."/>
        </authorList>
    </citation>
    <scope>NUCLEOTIDE SEQUENCE [LARGE SCALE GENOMIC DNA]</scope>
    <source>
        <strain evidence="16">CCUG 49340</strain>
    </source>
</reference>
<evidence type="ECO:0000256" key="1">
    <source>
        <dbReference type="ARBA" id="ARBA00005513"/>
    </source>
</evidence>
<comment type="subcellular location">
    <subcellularLocation>
        <location evidence="13">Cell membrane</location>
        <topology evidence="13">Single-pass membrane protein</topology>
    </subcellularLocation>
    <subcellularLocation>
        <location evidence="12">Endomembrane system</location>
        <topology evidence="12">Single-pass membrane protein</topology>
    </subcellularLocation>
</comment>
<dbReference type="GO" id="GO:0012505">
    <property type="term" value="C:endomembrane system"/>
    <property type="evidence" value="ECO:0007669"/>
    <property type="project" value="UniProtKB-SubCell"/>
</dbReference>
<dbReference type="Proteomes" id="UP000397656">
    <property type="component" value="Chromosome 1"/>
</dbReference>
<dbReference type="NCBIfam" id="TIGR03321">
    <property type="entry name" value="alt_F1F0_F0_B"/>
    <property type="match status" value="1"/>
</dbReference>
<evidence type="ECO:0000256" key="4">
    <source>
        <dbReference type="ARBA" id="ARBA00022692"/>
    </source>
</evidence>
<dbReference type="GeneID" id="98401012"/>
<keyword evidence="3 13" id="KW-0138">CF(0)</keyword>
<comment type="function">
    <text evidence="11">Component of the F(0) channel, it forms part of the peripheral stalk, linking F(1) to F(0). The b'-subunit is a diverged and duplicated form of b found in plants and photosynthetic bacteria.</text>
</comment>
<evidence type="ECO:0000256" key="9">
    <source>
        <dbReference type="ARBA" id="ARBA00023310"/>
    </source>
</evidence>
<name>A0A643FN77_9BURK</name>
<evidence type="ECO:0000313" key="16">
    <source>
        <dbReference type="Proteomes" id="UP000397656"/>
    </source>
</evidence>
<keyword evidence="2 13" id="KW-0813">Transport</keyword>
<evidence type="ECO:0000256" key="10">
    <source>
        <dbReference type="ARBA" id="ARBA00025198"/>
    </source>
</evidence>
<evidence type="ECO:0000256" key="2">
    <source>
        <dbReference type="ARBA" id="ARBA00022448"/>
    </source>
</evidence>
<comment type="function">
    <text evidence="10 13">F(1)F(0) ATP synthase produces ATP from ADP in the presence of a proton or sodium gradient. F-type ATPases consist of two structural domains, F(1) containing the extramembraneous catalytic core and F(0) containing the membrane proton channel, linked together by a central stalk and a peripheral stalk. During catalysis, ATP synthesis in the catalytic domain of F(1) is coupled via a rotary mechanism of the central stalk subunits to proton translocation.</text>
</comment>
<keyword evidence="9 13" id="KW-0066">ATP synthesis</keyword>
<dbReference type="Pfam" id="PF00430">
    <property type="entry name" value="ATP-synt_B"/>
    <property type="match status" value="1"/>
</dbReference>
<evidence type="ECO:0000256" key="7">
    <source>
        <dbReference type="ARBA" id="ARBA00023065"/>
    </source>
</evidence>
<dbReference type="PANTHER" id="PTHR33445:SF2">
    <property type="entry name" value="ATP SYNTHASE SUBUNIT B', CHLOROPLASTIC"/>
    <property type="match status" value="1"/>
</dbReference>
<protein>
    <recommendedName>
        <fullName evidence="13">ATP synthase subunit b</fullName>
    </recommendedName>
    <alternativeName>
        <fullName evidence="13">ATP synthase F(0) sector subunit b</fullName>
    </alternativeName>
    <alternativeName>
        <fullName evidence="13">ATPase subunit I</fullName>
    </alternativeName>
    <alternativeName>
        <fullName evidence="13">F-type ATPase subunit b</fullName>
        <shortName evidence="13">F-ATPase subunit b</shortName>
    </alternativeName>
</protein>
<evidence type="ECO:0000313" key="15">
    <source>
        <dbReference type="EMBL" id="QOT78099.1"/>
    </source>
</evidence>
<sequence length="281" mass="29939">MLIDWFTVGAQALNFVILVWLLKRFLYQPVLDAIDAREGRIARQIADASAKEAEARKQGEAFQQKTDAFERERAALLAQAAGDAETQRQQWLEAARQAADALAAKRQDALRSEAGQLTQALGDLARREVFAVARRALADLASASLEERVADVFIRRLRALDEPARASLAAAFRQPAAHAVVRSAFALPAAQCAAIQAAVDDVLGTAIPLQFDTAQGLVSGIELIVGGQKLAWSIDGYLGSLEHAVSALLSPESAAMHAGPEPESAPPPAAKPVPKPEASQP</sequence>
<dbReference type="InterPro" id="IPR050059">
    <property type="entry name" value="ATP_synthase_B_chain"/>
</dbReference>
<keyword evidence="13" id="KW-1003">Cell membrane</keyword>
<keyword evidence="7 13" id="KW-0406">Ion transport</keyword>
<organism evidence="15 16">
    <name type="scientific">Cupriavidus basilensis</name>
    <dbReference type="NCBI Taxonomy" id="68895"/>
    <lineage>
        <taxon>Bacteria</taxon>
        <taxon>Pseudomonadati</taxon>
        <taxon>Pseudomonadota</taxon>
        <taxon>Betaproteobacteria</taxon>
        <taxon>Burkholderiales</taxon>
        <taxon>Burkholderiaceae</taxon>
        <taxon>Cupriavidus</taxon>
    </lineage>
</organism>
<dbReference type="EMBL" id="CP062803">
    <property type="protein sequence ID" value="QOT78099.1"/>
    <property type="molecule type" value="Genomic_DNA"/>
</dbReference>
<dbReference type="CDD" id="cd06503">
    <property type="entry name" value="ATP-synt_Fo_b"/>
    <property type="match status" value="1"/>
</dbReference>
<keyword evidence="8 13" id="KW-0472">Membrane</keyword>
<dbReference type="GO" id="GO:0046961">
    <property type="term" value="F:proton-transporting ATPase activity, rotational mechanism"/>
    <property type="evidence" value="ECO:0007669"/>
    <property type="project" value="TreeGrafter"/>
</dbReference>
<evidence type="ECO:0000256" key="12">
    <source>
        <dbReference type="ARBA" id="ARBA00037847"/>
    </source>
</evidence>
<evidence type="ECO:0000256" key="3">
    <source>
        <dbReference type="ARBA" id="ARBA00022547"/>
    </source>
</evidence>